<comment type="caution">
    <text evidence="1">The sequence shown here is derived from an EMBL/GenBank/DDBJ whole genome shotgun (WGS) entry which is preliminary data.</text>
</comment>
<evidence type="ECO:0000313" key="2">
    <source>
        <dbReference type="Proteomes" id="UP000632740"/>
    </source>
</evidence>
<evidence type="ECO:0000313" key="1">
    <source>
        <dbReference type="EMBL" id="GIG20556.1"/>
    </source>
</evidence>
<keyword evidence="2" id="KW-1185">Reference proteome</keyword>
<name>A0A919U0L6_9CELL</name>
<reference evidence="1" key="1">
    <citation type="submission" date="2021-01" db="EMBL/GenBank/DDBJ databases">
        <title>Whole genome shotgun sequence of Cellulomonas chitinilytica NBRC 110799.</title>
        <authorList>
            <person name="Komaki H."/>
            <person name="Tamura T."/>
        </authorList>
    </citation>
    <scope>NUCLEOTIDE SEQUENCE</scope>
    <source>
        <strain evidence="1">NBRC 110799</strain>
    </source>
</reference>
<proteinExistence type="predicted"/>
<sequence>MTYTVSGVRAWRPEVLDDVADGLSSSLDGFEQRLSDALRAADDATQTWRGPASDAAHTRALAENRMGRRIVAATDAAITALRTAAKDLRSVRDHAVGRVDDARAEGFSVSDEWQVTDQGSAVSSTARTVLPAAEVARLDAARRARLAHHVDVVAEALRQLGDADHRASFAVDGALDELRSTGKDVAAGVDYAPPTSLTGLTPAQVDALLRDPAFVAWTAGHPDAAKRLLDGAVDAGLLAPTDPRYSTFLDGFWQREALEAAGIDVDAWDPSKGTAANAAIIEQVYTYYGRLFLDHPELQWAGMANMIGPSFAGGFYDLGMLRDIARRVQEAGGELPDIPFTGTDDELRRAIDGLADMGDDELKFFESTFLSMQKEIFLDQGAMHEAYLVGGTAEIDRMQAAGLLDRTTDLAWHDIADGVAHDDPALVSAGNGSLLRREQWDIIRDDYDTMRSHPGTGELFTYAATLVGAPSIPGAHTFAEEFPVVVDLGEVPVTGTSLGEVVTPLPAGNVAIAEDRWKLVQEDTLPAYQHLLATDPQGARDLVASDFGDRLDDQRLASRADEIVDHLVRDWDYRR</sequence>
<gene>
    <name evidence="1" type="ORF">Cch01nite_12800</name>
</gene>
<dbReference type="EMBL" id="BONK01000004">
    <property type="protein sequence ID" value="GIG20556.1"/>
    <property type="molecule type" value="Genomic_DNA"/>
</dbReference>
<dbReference type="SUPFAM" id="SSF140453">
    <property type="entry name" value="EsxAB dimer-like"/>
    <property type="match status" value="1"/>
</dbReference>
<protein>
    <recommendedName>
        <fullName evidence="3">WXG100 family type VII secretion target</fullName>
    </recommendedName>
</protein>
<evidence type="ECO:0008006" key="3">
    <source>
        <dbReference type="Google" id="ProtNLM"/>
    </source>
</evidence>
<organism evidence="1 2">
    <name type="scientific">Cellulomonas chitinilytica</name>
    <dbReference type="NCBI Taxonomy" id="398759"/>
    <lineage>
        <taxon>Bacteria</taxon>
        <taxon>Bacillati</taxon>
        <taxon>Actinomycetota</taxon>
        <taxon>Actinomycetes</taxon>
        <taxon>Micrococcales</taxon>
        <taxon>Cellulomonadaceae</taxon>
        <taxon>Cellulomonas</taxon>
    </lineage>
</organism>
<dbReference type="AlphaFoldDB" id="A0A919U0L6"/>
<accession>A0A919U0L6</accession>
<dbReference type="Proteomes" id="UP000632740">
    <property type="component" value="Unassembled WGS sequence"/>
</dbReference>
<dbReference type="InterPro" id="IPR036689">
    <property type="entry name" value="ESAT-6-like_sf"/>
</dbReference>